<dbReference type="EMBL" id="MGDD01000019">
    <property type="protein sequence ID" value="OGL49323.1"/>
    <property type="molecule type" value="Genomic_DNA"/>
</dbReference>
<dbReference type="Proteomes" id="UP000179266">
    <property type="component" value="Unassembled WGS sequence"/>
</dbReference>
<dbReference type="InterPro" id="IPR035093">
    <property type="entry name" value="RelE/ParE_toxin_dom_sf"/>
</dbReference>
<dbReference type="SUPFAM" id="SSF143011">
    <property type="entry name" value="RelE-like"/>
    <property type="match status" value="1"/>
</dbReference>
<protein>
    <recommendedName>
        <fullName evidence="3">Plasmid maintenance system killer protein</fullName>
    </recommendedName>
</protein>
<organism evidence="1 2">
    <name type="scientific">Candidatus Schekmanbacteria bacterium RBG_13_48_7</name>
    <dbReference type="NCBI Taxonomy" id="1817878"/>
    <lineage>
        <taxon>Bacteria</taxon>
        <taxon>Candidatus Schekmaniibacteriota</taxon>
    </lineage>
</organism>
<evidence type="ECO:0000313" key="2">
    <source>
        <dbReference type="Proteomes" id="UP000179266"/>
    </source>
</evidence>
<dbReference type="Gene3D" id="3.30.2310.20">
    <property type="entry name" value="RelE-like"/>
    <property type="match status" value="1"/>
</dbReference>
<accession>A0A1F7S687</accession>
<evidence type="ECO:0008006" key="3">
    <source>
        <dbReference type="Google" id="ProtNLM"/>
    </source>
</evidence>
<sequence>MDSVKPSSSNRLHSLKGTRKGLYSISISEQWHICFRFIKGDAFDVEIAEKDFHNELNRIRPLNAA</sequence>
<proteinExistence type="predicted"/>
<reference evidence="1 2" key="1">
    <citation type="journal article" date="2016" name="Nat. Commun.">
        <title>Thousands of microbial genomes shed light on interconnected biogeochemical processes in an aquifer system.</title>
        <authorList>
            <person name="Anantharaman K."/>
            <person name="Brown C.T."/>
            <person name="Hug L.A."/>
            <person name="Sharon I."/>
            <person name="Castelle C.J."/>
            <person name="Probst A.J."/>
            <person name="Thomas B.C."/>
            <person name="Singh A."/>
            <person name="Wilkins M.J."/>
            <person name="Karaoz U."/>
            <person name="Brodie E.L."/>
            <person name="Williams K.H."/>
            <person name="Hubbard S.S."/>
            <person name="Banfield J.F."/>
        </authorList>
    </citation>
    <scope>NUCLEOTIDE SEQUENCE [LARGE SCALE GENOMIC DNA]</scope>
</reference>
<comment type="caution">
    <text evidence="1">The sequence shown here is derived from an EMBL/GenBank/DDBJ whole genome shotgun (WGS) entry which is preliminary data.</text>
</comment>
<gene>
    <name evidence="1" type="ORF">A2161_08360</name>
</gene>
<dbReference type="AlphaFoldDB" id="A0A1F7S687"/>
<name>A0A1F7S687_9BACT</name>
<evidence type="ECO:0000313" key="1">
    <source>
        <dbReference type="EMBL" id="OGL49323.1"/>
    </source>
</evidence>